<keyword evidence="3" id="KW-1185">Reference proteome</keyword>
<evidence type="ECO:0000256" key="1">
    <source>
        <dbReference type="SAM" id="Phobius"/>
    </source>
</evidence>
<gene>
    <name evidence="2" type="ORF">SAMN05443638_1571</name>
</gene>
<name>A0A1M4ZLY6_9CLOT</name>
<evidence type="ECO:0000313" key="2">
    <source>
        <dbReference type="EMBL" id="SHF18807.1"/>
    </source>
</evidence>
<dbReference type="Proteomes" id="UP000184035">
    <property type="component" value="Unassembled WGS sequence"/>
</dbReference>
<keyword evidence="1" id="KW-1133">Transmembrane helix</keyword>
<evidence type="ECO:0000313" key="3">
    <source>
        <dbReference type="Proteomes" id="UP000184035"/>
    </source>
</evidence>
<organism evidence="2 3">
    <name type="scientific">Clostridium fallax</name>
    <dbReference type="NCBI Taxonomy" id="1533"/>
    <lineage>
        <taxon>Bacteria</taxon>
        <taxon>Bacillati</taxon>
        <taxon>Bacillota</taxon>
        <taxon>Clostridia</taxon>
        <taxon>Eubacteriales</taxon>
        <taxon>Clostridiaceae</taxon>
        <taxon>Clostridium</taxon>
    </lineage>
</organism>
<reference evidence="2 3" key="1">
    <citation type="submission" date="2016-11" db="EMBL/GenBank/DDBJ databases">
        <authorList>
            <person name="Jaros S."/>
            <person name="Januszkiewicz K."/>
            <person name="Wedrychowicz H."/>
        </authorList>
    </citation>
    <scope>NUCLEOTIDE SEQUENCE [LARGE SCALE GENOMIC DNA]</scope>
    <source>
        <strain evidence="2 3">DSM 2631</strain>
    </source>
</reference>
<feature type="transmembrane region" description="Helical" evidence="1">
    <location>
        <begin position="12"/>
        <end position="30"/>
    </location>
</feature>
<dbReference type="RefSeq" id="WP_072897900.1">
    <property type="nucleotide sequence ID" value="NZ_FQVM01000057.1"/>
</dbReference>
<accession>A0A1M4ZLY6</accession>
<sequence length="90" mass="10291">MNKVVLLAENTSLLIASCILILFTHLLNILKLDITTAGIIIGILTNILFLTYSVILFLVYNIEKKDLNVDKDNLKNLKLMMIAYFFLQFI</sequence>
<keyword evidence="1" id="KW-0812">Transmembrane</keyword>
<dbReference type="AlphaFoldDB" id="A0A1M4ZLY6"/>
<dbReference type="EMBL" id="FQVM01000057">
    <property type="protein sequence ID" value="SHF18807.1"/>
    <property type="molecule type" value="Genomic_DNA"/>
</dbReference>
<protein>
    <submittedName>
        <fullName evidence="2">Uncharacterized protein</fullName>
    </submittedName>
</protein>
<keyword evidence="1" id="KW-0472">Membrane</keyword>
<feature type="transmembrane region" description="Helical" evidence="1">
    <location>
        <begin position="36"/>
        <end position="60"/>
    </location>
</feature>
<proteinExistence type="predicted"/>